<evidence type="ECO:0000256" key="2">
    <source>
        <dbReference type="ARBA" id="ARBA00004555"/>
    </source>
</evidence>
<evidence type="ECO:0000256" key="4">
    <source>
        <dbReference type="ARBA" id="ARBA00022473"/>
    </source>
</evidence>
<dbReference type="CDD" id="cd00190">
    <property type="entry name" value="Tryp_SPc"/>
    <property type="match status" value="1"/>
</dbReference>
<evidence type="ECO:0000256" key="7">
    <source>
        <dbReference type="ARBA" id="ARBA00022536"/>
    </source>
</evidence>
<dbReference type="GO" id="GO:0005615">
    <property type="term" value="C:extracellular space"/>
    <property type="evidence" value="ECO:0007669"/>
    <property type="project" value="TreeGrafter"/>
</dbReference>
<evidence type="ECO:0000256" key="5">
    <source>
        <dbReference type="ARBA" id="ARBA00022479"/>
    </source>
</evidence>
<comment type="subcellular location">
    <subcellularLocation>
        <location evidence="1">Endoplasmic reticulum</location>
    </subcellularLocation>
    <subcellularLocation>
        <location evidence="2">Golgi apparatus</location>
    </subcellularLocation>
    <subcellularLocation>
        <location evidence="3">Secreted</location>
    </subcellularLocation>
</comment>
<evidence type="ECO:0000256" key="31">
    <source>
        <dbReference type="PROSITE-ProRule" id="PRU00076"/>
    </source>
</evidence>
<keyword evidence="19" id="KW-0094">Blood coagulation</keyword>
<evidence type="ECO:0000256" key="20">
    <source>
        <dbReference type="ARBA" id="ARBA00023145"/>
    </source>
</evidence>
<feature type="domain" description="Gla" evidence="36">
    <location>
        <begin position="118"/>
        <end position="164"/>
    </location>
</feature>
<feature type="active site" description="Charge relay system" evidence="30">
    <location>
        <position position="459"/>
    </location>
</feature>
<keyword evidence="12" id="KW-0677">Repeat</keyword>
<evidence type="ECO:0000256" key="15">
    <source>
        <dbReference type="ARBA" id="ARBA00022824"/>
    </source>
</evidence>
<dbReference type="InterPro" id="IPR000152">
    <property type="entry name" value="EGF-type_Asp/Asn_hydroxyl_site"/>
</dbReference>
<organism evidence="37 38">
    <name type="scientific">Pleuronectes platessa</name>
    <name type="common">European plaice</name>
    <dbReference type="NCBI Taxonomy" id="8262"/>
    <lineage>
        <taxon>Eukaryota</taxon>
        <taxon>Metazoa</taxon>
        <taxon>Chordata</taxon>
        <taxon>Craniata</taxon>
        <taxon>Vertebrata</taxon>
        <taxon>Euteleostomi</taxon>
        <taxon>Actinopterygii</taxon>
        <taxon>Neopterygii</taxon>
        <taxon>Teleostei</taxon>
        <taxon>Neoteleostei</taxon>
        <taxon>Acanthomorphata</taxon>
        <taxon>Carangaria</taxon>
        <taxon>Pleuronectiformes</taxon>
        <taxon>Pleuronectoidei</taxon>
        <taxon>Pleuronectidae</taxon>
        <taxon>Pleuronectes</taxon>
    </lineage>
</organism>
<dbReference type="PROSITE" id="PS01187">
    <property type="entry name" value="EGF_CA"/>
    <property type="match status" value="1"/>
</dbReference>
<dbReference type="PRINTS" id="PR00001">
    <property type="entry name" value="GLABLOOD"/>
</dbReference>
<dbReference type="PROSITE" id="PS00022">
    <property type="entry name" value="EGF_1"/>
    <property type="match status" value="1"/>
</dbReference>
<dbReference type="GO" id="GO:0005783">
    <property type="term" value="C:endoplasmic reticulum"/>
    <property type="evidence" value="ECO:0007669"/>
    <property type="project" value="UniProtKB-SubCell"/>
</dbReference>
<dbReference type="SMART" id="SM00069">
    <property type="entry name" value="GLA"/>
    <property type="match status" value="1"/>
</dbReference>
<dbReference type="PANTHER" id="PTHR24278:SF0">
    <property type="entry name" value="VITAMIN K-DEPENDENT PROTEIN C"/>
    <property type="match status" value="1"/>
</dbReference>
<evidence type="ECO:0000256" key="6">
    <source>
        <dbReference type="ARBA" id="ARBA00022525"/>
    </source>
</evidence>
<dbReference type="FunFam" id="2.40.10.10:FF:000120">
    <property type="entry name" value="Putative serine protease"/>
    <property type="match status" value="1"/>
</dbReference>
<feature type="disulfide bond" evidence="31">
    <location>
        <begin position="189"/>
        <end position="198"/>
    </location>
</feature>
<keyword evidence="13" id="KW-0221">Differentiation</keyword>
<feature type="disulfide bond" evidence="31">
    <location>
        <begin position="168"/>
        <end position="178"/>
    </location>
</feature>
<evidence type="ECO:0000256" key="23">
    <source>
        <dbReference type="ARBA" id="ARBA00036045"/>
    </source>
</evidence>
<comment type="catalytic activity">
    <reaction evidence="23">
        <text>Degradation of blood coagulation factors Va and VIIIa.</text>
        <dbReference type="EC" id="3.4.21.69"/>
    </reaction>
</comment>
<dbReference type="PRINTS" id="PR00722">
    <property type="entry name" value="CHYMOTRYPSIN"/>
</dbReference>
<dbReference type="EMBL" id="CADEAL010000532">
    <property type="protein sequence ID" value="CAB1421579.1"/>
    <property type="molecule type" value="Genomic_DNA"/>
</dbReference>
<keyword evidence="9" id="KW-0165">Cleavage on pair of basic residues</keyword>
<evidence type="ECO:0000259" key="34">
    <source>
        <dbReference type="PROSITE" id="PS50026"/>
    </source>
</evidence>
<keyword evidence="38" id="KW-1185">Reference proteome</keyword>
<keyword evidence="10" id="KW-0356">Hemostasis</keyword>
<evidence type="ECO:0000256" key="11">
    <source>
        <dbReference type="ARBA" id="ARBA00022729"/>
    </source>
</evidence>
<evidence type="ECO:0000256" key="8">
    <source>
        <dbReference type="ARBA" id="ARBA00022670"/>
    </source>
</evidence>
<proteinExistence type="predicted"/>
<feature type="domain" description="Peptidase S1" evidence="35">
    <location>
        <begin position="273"/>
        <end position="507"/>
    </location>
</feature>
<keyword evidence="7 31" id="KW-0245">EGF-like domain</keyword>
<feature type="domain" description="EGF-like" evidence="34">
    <location>
        <begin position="164"/>
        <end position="199"/>
    </location>
</feature>
<keyword evidence="18" id="KW-0333">Golgi apparatus</keyword>
<keyword evidence="16 32" id="KW-0720">Serine protease</keyword>
<evidence type="ECO:0000256" key="10">
    <source>
        <dbReference type="ARBA" id="ARBA00022696"/>
    </source>
</evidence>
<keyword evidence="33" id="KW-0812">Transmembrane</keyword>
<evidence type="ECO:0000256" key="32">
    <source>
        <dbReference type="RuleBase" id="RU363034"/>
    </source>
</evidence>
<dbReference type="PROSITE" id="PS00010">
    <property type="entry name" value="ASX_HYDROXYL"/>
    <property type="match status" value="1"/>
</dbReference>
<sequence>MHTHKHFIRNTTLTLGCIPDVELHDVITSSHLDQAKVTEVVGCRLWTLSKHRQLVINGRNPAEPRLCPKLGVFTRLTDTMSRLVLLVSLTVALCSASGLSVSVFSDPAEAHMLLRSRRANSFLEELKPASMERECVEEKCSFEEAREIFQTREATLEFWTRYIDGNQCHSHMCVNGTCVDQYQAYTCRCNPGYEGRYCDRLVNATNCSVENGGCDHECRESEDGLTRSCSCVSGYKLQEDSRECVPKGPSSCGQLLIGRSSYTEPMDGLLPWMVAGEVGKKGESPWQVLLMNSKGGFECGGVLIDQSWVLTAAHCLDKYMKFRVRLGDYERLKDEGTEMVLKVDKTFKHPNYNSRTLDNDIALLHLETPAQFSNYIIPVCLPGQDMAERVLHLNGTTTVVTGWGSESPGSIRLSSALNVIKIPLVSHSICSKQMSLNISDNVLCAGILGQRMDACEGDSGGPMVTLYRGTWFLIGLVSWGEGCGREDKLGIYTKVSNYNEWIDRVREEWNSRPPQPSSGI</sequence>
<keyword evidence="20" id="KW-0865">Zymogen</keyword>
<evidence type="ECO:0000256" key="30">
    <source>
        <dbReference type="PIRSR" id="PIRSR001143-1"/>
    </source>
</evidence>
<dbReference type="InterPro" id="IPR033116">
    <property type="entry name" value="TRYPSIN_SER"/>
</dbReference>
<dbReference type="Pfam" id="PF00089">
    <property type="entry name" value="Trypsin"/>
    <property type="match status" value="1"/>
</dbReference>
<evidence type="ECO:0000256" key="18">
    <source>
        <dbReference type="ARBA" id="ARBA00023034"/>
    </source>
</evidence>
<comment type="caution">
    <text evidence="37">The sequence shown here is derived from an EMBL/GenBank/DDBJ whole genome shotgun (WGS) entry which is preliminary data.</text>
</comment>
<dbReference type="SUPFAM" id="SSF57196">
    <property type="entry name" value="EGF/Laminin"/>
    <property type="match status" value="1"/>
</dbReference>
<evidence type="ECO:0000256" key="3">
    <source>
        <dbReference type="ARBA" id="ARBA00004613"/>
    </source>
</evidence>
<dbReference type="InterPro" id="IPR001881">
    <property type="entry name" value="EGF-like_Ca-bd_dom"/>
</dbReference>
<evidence type="ECO:0000256" key="9">
    <source>
        <dbReference type="ARBA" id="ARBA00022685"/>
    </source>
</evidence>
<dbReference type="PROSITE" id="PS50240">
    <property type="entry name" value="TRYPSIN_DOM"/>
    <property type="match status" value="1"/>
</dbReference>
<dbReference type="PROSITE" id="PS01186">
    <property type="entry name" value="EGF_2"/>
    <property type="match status" value="1"/>
</dbReference>
<dbReference type="InterPro" id="IPR001254">
    <property type="entry name" value="Trypsin_dom"/>
</dbReference>
<dbReference type="SMART" id="SM00181">
    <property type="entry name" value="EGF"/>
    <property type="match status" value="2"/>
</dbReference>
<dbReference type="GO" id="GO:0006508">
    <property type="term" value="P:proteolysis"/>
    <property type="evidence" value="ECO:0007669"/>
    <property type="project" value="UniProtKB-KW"/>
</dbReference>
<dbReference type="InterPro" id="IPR043504">
    <property type="entry name" value="Peptidase_S1_PA_chymotrypsin"/>
</dbReference>
<keyword evidence="5" id="KW-0301">Gamma-carboxyglutamic acid</keyword>
<feature type="active site" description="Charge relay system" evidence="30">
    <location>
        <position position="314"/>
    </location>
</feature>
<reference evidence="37" key="1">
    <citation type="submission" date="2020-03" db="EMBL/GenBank/DDBJ databases">
        <authorList>
            <person name="Weist P."/>
        </authorList>
    </citation>
    <scope>NUCLEOTIDE SEQUENCE</scope>
</reference>
<dbReference type="InterPro" id="IPR000742">
    <property type="entry name" value="EGF"/>
</dbReference>
<keyword evidence="21 31" id="KW-1015">Disulfide bond</keyword>
<keyword evidence="17" id="KW-0106">Calcium</keyword>
<dbReference type="InterPro" id="IPR035972">
    <property type="entry name" value="GLA-like_dom_SF"/>
</dbReference>
<evidence type="ECO:0000256" key="12">
    <source>
        <dbReference type="ARBA" id="ARBA00022737"/>
    </source>
</evidence>
<dbReference type="InterPro" id="IPR009003">
    <property type="entry name" value="Peptidase_S1_PA"/>
</dbReference>
<dbReference type="Proteomes" id="UP001153269">
    <property type="component" value="Unassembled WGS sequence"/>
</dbReference>
<evidence type="ECO:0000256" key="17">
    <source>
        <dbReference type="ARBA" id="ARBA00022837"/>
    </source>
</evidence>
<evidence type="ECO:0000256" key="1">
    <source>
        <dbReference type="ARBA" id="ARBA00004240"/>
    </source>
</evidence>
<dbReference type="InterPro" id="IPR050442">
    <property type="entry name" value="Peptidase_S1_coag_factors"/>
</dbReference>
<dbReference type="InterPro" id="IPR001314">
    <property type="entry name" value="Peptidase_S1A"/>
</dbReference>
<keyword evidence="6" id="KW-0964">Secreted</keyword>
<evidence type="ECO:0000256" key="28">
    <source>
        <dbReference type="ARBA" id="ARBA00042403"/>
    </source>
</evidence>
<comment type="caution">
    <text evidence="31">Lacks conserved residue(s) required for the propagation of feature annotation.</text>
</comment>
<dbReference type="InterPro" id="IPR000294">
    <property type="entry name" value="GLA_domain"/>
</dbReference>
<dbReference type="FunFam" id="4.10.740.10:FF:000001">
    <property type="entry name" value="vitamin K-dependent protein S"/>
    <property type="match status" value="1"/>
</dbReference>
<evidence type="ECO:0000256" key="19">
    <source>
        <dbReference type="ARBA" id="ARBA00023084"/>
    </source>
</evidence>
<dbReference type="Gene3D" id="2.40.10.10">
    <property type="entry name" value="Trypsin-like serine proteases"/>
    <property type="match status" value="2"/>
</dbReference>
<keyword evidence="33" id="KW-0472">Membrane</keyword>
<dbReference type="PROSITE" id="PS50026">
    <property type="entry name" value="EGF_3"/>
    <property type="match status" value="1"/>
</dbReference>
<evidence type="ECO:0000256" key="13">
    <source>
        <dbReference type="ARBA" id="ARBA00022782"/>
    </source>
</evidence>
<evidence type="ECO:0000259" key="36">
    <source>
        <dbReference type="PROSITE" id="PS50998"/>
    </source>
</evidence>
<keyword evidence="22" id="KW-0325">Glycoprotein</keyword>
<evidence type="ECO:0000256" key="26">
    <source>
        <dbReference type="ARBA" id="ARBA00040219"/>
    </source>
</evidence>
<comment type="function">
    <text evidence="24">Protein C is a vitamin K-dependent serine protease that regulates blood coagulation by inactivating factors Va and VIIIa in the presence of calcium ions and phospholipids. Exerts a protective effect on the endothelial cell barrier function.</text>
</comment>
<dbReference type="PROSITE" id="PS00135">
    <property type="entry name" value="TRYPSIN_SER"/>
    <property type="match status" value="1"/>
</dbReference>
<evidence type="ECO:0000256" key="27">
    <source>
        <dbReference type="ARBA" id="ARBA00041306"/>
    </source>
</evidence>
<dbReference type="InterPro" id="IPR012224">
    <property type="entry name" value="Pept_S1A_FX"/>
</dbReference>
<evidence type="ECO:0000256" key="33">
    <source>
        <dbReference type="SAM" id="Phobius"/>
    </source>
</evidence>
<dbReference type="PIRSF" id="PIRSF001143">
    <property type="entry name" value="Factor_X"/>
    <property type="match status" value="1"/>
</dbReference>
<dbReference type="FunFam" id="2.10.25.10:FF:000080">
    <property type="entry name" value="Neurogenic locus notch 1"/>
    <property type="match status" value="1"/>
</dbReference>
<dbReference type="AlphaFoldDB" id="A0A9N7YER3"/>
<dbReference type="Gene3D" id="2.10.25.10">
    <property type="entry name" value="Laminin"/>
    <property type="match status" value="2"/>
</dbReference>
<gene>
    <name evidence="37" type="ORF">PLEPLA_LOCUS9466</name>
</gene>
<evidence type="ECO:0000256" key="16">
    <source>
        <dbReference type="ARBA" id="ARBA00022825"/>
    </source>
</evidence>
<dbReference type="SUPFAM" id="SSF57630">
    <property type="entry name" value="GLA-domain"/>
    <property type="match status" value="1"/>
</dbReference>
<dbReference type="EC" id="3.4.21.69" evidence="25"/>
<dbReference type="SUPFAM" id="SSF50494">
    <property type="entry name" value="Trypsin-like serine proteases"/>
    <property type="match status" value="1"/>
</dbReference>
<dbReference type="CDD" id="cd00054">
    <property type="entry name" value="EGF_CA"/>
    <property type="match status" value="1"/>
</dbReference>
<keyword evidence="15" id="KW-0256">Endoplasmic reticulum</keyword>
<evidence type="ECO:0000256" key="21">
    <source>
        <dbReference type="ARBA" id="ARBA00023157"/>
    </source>
</evidence>
<dbReference type="InterPro" id="IPR018114">
    <property type="entry name" value="TRYPSIN_HIS"/>
</dbReference>
<keyword evidence="4" id="KW-0217">Developmental protein</keyword>
<evidence type="ECO:0000256" key="29">
    <source>
        <dbReference type="ARBA" id="ARBA00042906"/>
    </source>
</evidence>
<dbReference type="PROSITE" id="PS00134">
    <property type="entry name" value="TRYPSIN_HIS"/>
    <property type="match status" value="1"/>
</dbReference>
<dbReference type="GO" id="GO:0005509">
    <property type="term" value="F:calcium ion binding"/>
    <property type="evidence" value="ECO:0007669"/>
    <property type="project" value="InterPro"/>
</dbReference>
<dbReference type="GO" id="GO:0007596">
    <property type="term" value="P:blood coagulation"/>
    <property type="evidence" value="ECO:0007669"/>
    <property type="project" value="UniProtKB-KW"/>
</dbReference>
<keyword evidence="8 32" id="KW-0645">Protease</keyword>
<keyword evidence="33" id="KW-1133">Transmembrane helix</keyword>
<evidence type="ECO:0000313" key="38">
    <source>
        <dbReference type="Proteomes" id="UP001153269"/>
    </source>
</evidence>
<dbReference type="PROSITE" id="PS00011">
    <property type="entry name" value="GLA_1"/>
    <property type="match status" value="1"/>
</dbReference>
<keyword evidence="14 32" id="KW-0378">Hydrolase</keyword>
<evidence type="ECO:0000256" key="22">
    <source>
        <dbReference type="ARBA" id="ARBA00023180"/>
    </source>
</evidence>
<keyword evidence="11" id="KW-0732">Signal</keyword>
<accession>A0A9N7YER3</accession>
<dbReference type="SMART" id="SM00020">
    <property type="entry name" value="Tryp_SPc"/>
    <property type="match status" value="1"/>
</dbReference>
<evidence type="ECO:0000313" key="37">
    <source>
        <dbReference type="EMBL" id="CAB1421579.1"/>
    </source>
</evidence>
<dbReference type="PANTHER" id="PTHR24278">
    <property type="entry name" value="COAGULATION FACTOR"/>
    <property type="match status" value="1"/>
</dbReference>
<dbReference type="PROSITE" id="PS50998">
    <property type="entry name" value="GLA_2"/>
    <property type="match status" value="1"/>
</dbReference>
<evidence type="ECO:0000256" key="14">
    <source>
        <dbReference type="ARBA" id="ARBA00022801"/>
    </source>
</evidence>
<dbReference type="SMART" id="SM00179">
    <property type="entry name" value="EGF_CA"/>
    <property type="match status" value="1"/>
</dbReference>
<dbReference type="GO" id="GO:0004252">
    <property type="term" value="F:serine-type endopeptidase activity"/>
    <property type="evidence" value="ECO:0007669"/>
    <property type="project" value="UniProtKB-EC"/>
</dbReference>
<dbReference type="Gene3D" id="4.10.740.10">
    <property type="entry name" value="Coagulation Factor IX"/>
    <property type="match status" value="1"/>
</dbReference>
<evidence type="ECO:0000256" key="25">
    <source>
        <dbReference type="ARBA" id="ARBA00038995"/>
    </source>
</evidence>
<feature type="transmembrane region" description="Helical" evidence="33">
    <location>
        <begin position="83"/>
        <end position="104"/>
    </location>
</feature>
<dbReference type="Pfam" id="PF14670">
    <property type="entry name" value="FXa_inhibition"/>
    <property type="match status" value="1"/>
</dbReference>
<name>A0A9N7YER3_PLEPL</name>
<evidence type="ECO:0000259" key="35">
    <source>
        <dbReference type="PROSITE" id="PS50240"/>
    </source>
</evidence>
<dbReference type="Pfam" id="PF00594">
    <property type="entry name" value="Gla"/>
    <property type="match status" value="1"/>
</dbReference>
<dbReference type="InterPro" id="IPR018097">
    <property type="entry name" value="EGF_Ca-bd_CS"/>
</dbReference>
<dbReference type="GO" id="GO:0030154">
    <property type="term" value="P:cell differentiation"/>
    <property type="evidence" value="ECO:0007669"/>
    <property type="project" value="UniProtKB-KW"/>
</dbReference>
<protein>
    <recommendedName>
        <fullName evidence="26">Vitamin K-dependent protein C</fullName>
        <ecNumber evidence="25">3.4.21.69</ecNumber>
    </recommendedName>
    <alternativeName>
        <fullName evidence="29">Anticoagulant protein C</fullName>
    </alternativeName>
    <alternativeName>
        <fullName evidence="27">Autoprothrombin IIA</fullName>
    </alternativeName>
    <alternativeName>
        <fullName evidence="28">Blood coagulation factor XIV</fullName>
    </alternativeName>
</protein>
<dbReference type="InterPro" id="IPR017857">
    <property type="entry name" value="Coagulation_fac-like_Gla_dom"/>
</dbReference>
<feature type="active site" description="Charge relay system" evidence="30">
    <location>
        <position position="360"/>
    </location>
</feature>
<dbReference type="GO" id="GO:0005794">
    <property type="term" value="C:Golgi apparatus"/>
    <property type="evidence" value="ECO:0007669"/>
    <property type="project" value="UniProtKB-SubCell"/>
</dbReference>
<evidence type="ECO:0000256" key="24">
    <source>
        <dbReference type="ARBA" id="ARBA00037553"/>
    </source>
</evidence>